<keyword evidence="8" id="KW-1185">Reference proteome</keyword>
<evidence type="ECO:0000313" key="7">
    <source>
        <dbReference type="EMBL" id="KAJ4780845.1"/>
    </source>
</evidence>
<dbReference type="Pfam" id="PF25042">
    <property type="entry name" value="DUF7787"/>
    <property type="match status" value="1"/>
</dbReference>
<organism evidence="7 8">
    <name type="scientific">Rhynchospora pubera</name>
    <dbReference type="NCBI Taxonomy" id="906938"/>
    <lineage>
        <taxon>Eukaryota</taxon>
        <taxon>Viridiplantae</taxon>
        <taxon>Streptophyta</taxon>
        <taxon>Embryophyta</taxon>
        <taxon>Tracheophyta</taxon>
        <taxon>Spermatophyta</taxon>
        <taxon>Magnoliopsida</taxon>
        <taxon>Liliopsida</taxon>
        <taxon>Poales</taxon>
        <taxon>Cyperaceae</taxon>
        <taxon>Cyperoideae</taxon>
        <taxon>Rhynchosporeae</taxon>
        <taxon>Rhynchospora</taxon>
    </lineage>
</organism>
<dbReference type="InterPro" id="IPR003657">
    <property type="entry name" value="WRKY_dom"/>
</dbReference>
<dbReference type="InterPro" id="IPR056689">
    <property type="entry name" value="DUF7787"/>
</dbReference>
<dbReference type="SUPFAM" id="SSF118290">
    <property type="entry name" value="WRKY DNA-binding domain"/>
    <property type="match status" value="1"/>
</dbReference>
<protein>
    <submittedName>
        <fullName evidence="7">WRKY family transcription factor</fullName>
    </submittedName>
</protein>
<proteinExistence type="predicted"/>
<keyword evidence="4" id="KW-0804">Transcription</keyword>
<accession>A0AAV8EHF3</accession>
<dbReference type="SMART" id="SM00774">
    <property type="entry name" value="WRKY"/>
    <property type="match status" value="1"/>
</dbReference>
<evidence type="ECO:0000259" key="6">
    <source>
        <dbReference type="PROSITE" id="PS50811"/>
    </source>
</evidence>
<dbReference type="AlphaFoldDB" id="A0AAV8EHF3"/>
<keyword evidence="5" id="KW-0539">Nucleus</keyword>
<evidence type="ECO:0000256" key="3">
    <source>
        <dbReference type="ARBA" id="ARBA00023125"/>
    </source>
</evidence>
<comment type="subcellular location">
    <subcellularLocation>
        <location evidence="1">Nucleus</location>
    </subcellularLocation>
</comment>
<evidence type="ECO:0000256" key="4">
    <source>
        <dbReference type="ARBA" id="ARBA00023163"/>
    </source>
</evidence>
<name>A0AAV8EHF3_9POAL</name>
<dbReference type="EMBL" id="JAMFTS010000003">
    <property type="protein sequence ID" value="KAJ4780845.1"/>
    <property type="molecule type" value="Genomic_DNA"/>
</dbReference>
<dbReference type="Pfam" id="PF03106">
    <property type="entry name" value="WRKY"/>
    <property type="match status" value="1"/>
</dbReference>
<evidence type="ECO:0000313" key="8">
    <source>
        <dbReference type="Proteomes" id="UP001140206"/>
    </source>
</evidence>
<gene>
    <name evidence="7" type="ORF">LUZ62_065102</name>
</gene>
<comment type="caution">
    <text evidence="7">The sequence shown here is derived from an EMBL/GenBank/DDBJ whole genome shotgun (WGS) entry which is preliminary data.</text>
</comment>
<feature type="domain" description="WRKY" evidence="6">
    <location>
        <begin position="160"/>
        <end position="224"/>
    </location>
</feature>
<dbReference type="InterPro" id="IPR036576">
    <property type="entry name" value="WRKY_dom_sf"/>
</dbReference>
<evidence type="ECO:0000256" key="2">
    <source>
        <dbReference type="ARBA" id="ARBA00023015"/>
    </source>
</evidence>
<dbReference type="GO" id="GO:0003700">
    <property type="term" value="F:DNA-binding transcription factor activity"/>
    <property type="evidence" value="ECO:0007669"/>
    <property type="project" value="InterPro"/>
</dbReference>
<dbReference type="GO" id="GO:0043565">
    <property type="term" value="F:sequence-specific DNA binding"/>
    <property type="evidence" value="ECO:0007669"/>
    <property type="project" value="InterPro"/>
</dbReference>
<dbReference type="PANTHER" id="PTHR35096:SF8">
    <property type="entry name" value="OS03G0308600 PROTEIN"/>
    <property type="match status" value="1"/>
</dbReference>
<dbReference type="PROSITE" id="PS50811">
    <property type="entry name" value="WRKY"/>
    <property type="match status" value="1"/>
</dbReference>
<sequence>MDQYKAKQLKFEDYLSFFHDHRAEMLTCSQLNQILSMHGFVKLTNHIKEDAMNAVYSLNLAIPTRSTINNSICCPTPPLSLEEMKRAIREIEWEECPIGSVVSFKPMGYCAASASLSLGVSSELVEIRKKEKKAEKEKIHDSNAGGVTKPLPVKKIVHVPVISKEHDGYTWRGNGTKKKAGVAYRWYYRCRMKSCPVRKTVATDINDSSMCNITYIGEHDHEIPCQ</sequence>
<evidence type="ECO:0000256" key="5">
    <source>
        <dbReference type="ARBA" id="ARBA00023242"/>
    </source>
</evidence>
<keyword evidence="3" id="KW-0238">DNA-binding</keyword>
<keyword evidence="2" id="KW-0805">Transcription regulation</keyword>
<dbReference type="GO" id="GO:0005634">
    <property type="term" value="C:nucleus"/>
    <property type="evidence" value="ECO:0007669"/>
    <property type="project" value="UniProtKB-SubCell"/>
</dbReference>
<dbReference type="Gene3D" id="2.20.25.80">
    <property type="entry name" value="WRKY domain"/>
    <property type="match status" value="1"/>
</dbReference>
<evidence type="ECO:0000256" key="1">
    <source>
        <dbReference type="ARBA" id="ARBA00004123"/>
    </source>
</evidence>
<dbReference type="Proteomes" id="UP001140206">
    <property type="component" value="Chromosome 3"/>
</dbReference>
<reference evidence="7" key="1">
    <citation type="submission" date="2022-08" db="EMBL/GenBank/DDBJ databases">
        <authorList>
            <person name="Marques A."/>
        </authorList>
    </citation>
    <scope>NUCLEOTIDE SEQUENCE</scope>
    <source>
        <strain evidence="7">RhyPub2mFocal</strain>
        <tissue evidence="7">Leaves</tissue>
    </source>
</reference>
<dbReference type="PANTHER" id="PTHR35096">
    <property type="entry name" value="BNAA08G28570D PROTEIN"/>
    <property type="match status" value="1"/>
</dbReference>